<evidence type="ECO:0000313" key="1">
    <source>
        <dbReference type="EMBL" id="MED6125202.1"/>
    </source>
</evidence>
<organism evidence="1 2">
    <name type="scientific">Stylosanthes scabra</name>
    <dbReference type="NCBI Taxonomy" id="79078"/>
    <lineage>
        <taxon>Eukaryota</taxon>
        <taxon>Viridiplantae</taxon>
        <taxon>Streptophyta</taxon>
        <taxon>Embryophyta</taxon>
        <taxon>Tracheophyta</taxon>
        <taxon>Spermatophyta</taxon>
        <taxon>Magnoliopsida</taxon>
        <taxon>eudicotyledons</taxon>
        <taxon>Gunneridae</taxon>
        <taxon>Pentapetalae</taxon>
        <taxon>rosids</taxon>
        <taxon>fabids</taxon>
        <taxon>Fabales</taxon>
        <taxon>Fabaceae</taxon>
        <taxon>Papilionoideae</taxon>
        <taxon>50 kb inversion clade</taxon>
        <taxon>dalbergioids sensu lato</taxon>
        <taxon>Dalbergieae</taxon>
        <taxon>Pterocarpus clade</taxon>
        <taxon>Stylosanthes</taxon>
    </lineage>
</organism>
<sequence length="189" mass="20863">MAARHGAIKGFETTKYKRAHNGNPSFSFLQRPRQADFGESGAGSIGHINRQSALQRHFHLEPFRSRFKVVLFAKRPLRTLSSLSLSSPKSAWQQLGLVVAATRAPFSVFSAASLPLFVSLSLSFTSSLSLSSRRRRDSSPSFLPASSFNVLDQMRVHAGARTLFPKMTKNAASHSFLAKYIPVSKQPNE</sequence>
<evidence type="ECO:0008006" key="3">
    <source>
        <dbReference type="Google" id="ProtNLM"/>
    </source>
</evidence>
<gene>
    <name evidence="1" type="ORF">PIB30_066458</name>
</gene>
<reference evidence="1 2" key="1">
    <citation type="journal article" date="2023" name="Plants (Basel)">
        <title>Bridging the Gap: Combining Genomics and Transcriptomics Approaches to Understand Stylosanthes scabra, an Orphan Legume from the Brazilian Caatinga.</title>
        <authorList>
            <person name="Ferreira-Neto J.R.C."/>
            <person name="da Silva M.D."/>
            <person name="Binneck E."/>
            <person name="de Melo N.F."/>
            <person name="da Silva R.H."/>
            <person name="de Melo A.L.T.M."/>
            <person name="Pandolfi V."/>
            <person name="Bustamante F.O."/>
            <person name="Brasileiro-Vidal A.C."/>
            <person name="Benko-Iseppon A.M."/>
        </authorList>
    </citation>
    <scope>NUCLEOTIDE SEQUENCE [LARGE SCALE GENOMIC DNA]</scope>
    <source>
        <tissue evidence="1">Leaves</tissue>
    </source>
</reference>
<evidence type="ECO:0000313" key="2">
    <source>
        <dbReference type="Proteomes" id="UP001341840"/>
    </source>
</evidence>
<dbReference type="Proteomes" id="UP001341840">
    <property type="component" value="Unassembled WGS sequence"/>
</dbReference>
<dbReference type="EMBL" id="JASCZI010030886">
    <property type="protein sequence ID" value="MED6125202.1"/>
    <property type="molecule type" value="Genomic_DNA"/>
</dbReference>
<accession>A0ABU6RMH5</accession>
<keyword evidence="2" id="KW-1185">Reference proteome</keyword>
<protein>
    <recommendedName>
        <fullName evidence="3">Transmembrane protein</fullName>
    </recommendedName>
</protein>
<comment type="caution">
    <text evidence="1">The sequence shown here is derived from an EMBL/GenBank/DDBJ whole genome shotgun (WGS) entry which is preliminary data.</text>
</comment>
<proteinExistence type="predicted"/>
<name>A0ABU6RMH5_9FABA</name>